<dbReference type="OrthoDB" id="15627at2759"/>
<reference evidence="1 2" key="1">
    <citation type="submission" date="2019-03" db="EMBL/GenBank/DDBJ databases">
        <title>First draft genome of Liparis tanakae, snailfish: a comprehensive survey of snailfish specific genes.</title>
        <authorList>
            <person name="Kim W."/>
            <person name="Song I."/>
            <person name="Jeong J.-H."/>
            <person name="Kim D."/>
            <person name="Kim S."/>
            <person name="Ryu S."/>
            <person name="Song J.Y."/>
            <person name="Lee S.K."/>
        </authorList>
    </citation>
    <scope>NUCLEOTIDE SEQUENCE [LARGE SCALE GENOMIC DNA]</scope>
    <source>
        <tissue evidence="1">Muscle</tissue>
    </source>
</reference>
<accession>A0A4Z2ILE9</accession>
<dbReference type="Proteomes" id="UP000314294">
    <property type="component" value="Unassembled WGS sequence"/>
</dbReference>
<comment type="caution">
    <text evidence="1">The sequence shown here is derived from an EMBL/GenBank/DDBJ whole genome shotgun (WGS) entry which is preliminary data.</text>
</comment>
<name>A0A4Z2ILE9_9TELE</name>
<evidence type="ECO:0000313" key="1">
    <source>
        <dbReference type="EMBL" id="TNN78859.1"/>
    </source>
</evidence>
<organism evidence="1 2">
    <name type="scientific">Liparis tanakae</name>
    <name type="common">Tanaka's snailfish</name>
    <dbReference type="NCBI Taxonomy" id="230148"/>
    <lineage>
        <taxon>Eukaryota</taxon>
        <taxon>Metazoa</taxon>
        <taxon>Chordata</taxon>
        <taxon>Craniata</taxon>
        <taxon>Vertebrata</taxon>
        <taxon>Euteleostomi</taxon>
        <taxon>Actinopterygii</taxon>
        <taxon>Neopterygii</taxon>
        <taxon>Teleostei</taxon>
        <taxon>Neoteleostei</taxon>
        <taxon>Acanthomorphata</taxon>
        <taxon>Eupercaria</taxon>
        <taxon>Perciformes</taxon>
        <taxon>Cottioidei</taxon>
        <taxon>Cottales</taxon>
        <taxon>Liparidae</taxon>
        <taxon>Liparis</taxon>
    </lineage>
</organism>
<keyword evidence="2" id="KW-1185">Reference proteome</keyword>
<evidence type="ECO:0000313" key="2">
    <source>
        <dbReference type="Proteomes" id="UP000314294"/>
    </source>
</evidence>
<dbReference type="EMBL" id="SRLO01000070">
    <property type="protein sequence ID" value="TNN78859.1"/>
    <property type="molecule type" value="Genomic_DNA"/>
</dbReference>
<protein>
    <submittedName>
        <fullName evidence="1">LIM and calponin y domains-containing protein 1</fullName>
    </submittedName>
</protein>
<dbReference type="AlphaFoldDB" id="A0A4Z2ILE9"/>
<gene>
    <name evidence="1" type="primary">limch1_2</name>
    <name evidence="1" type="ORF">EYF80_011029</name>
</gene>
<proteinExistence type="predicted"/>
<sequence length="105" mass="11631">MRNRVHWEAKLQQLIAKYLLECSDIPGPLIPDPLRVSRGGPSLQSLPLMKTRTKDAIGDVKRERGTLKALTDRRLLSSIKPGLVKKINRLPAPIAGLGACEAEWP</sequence>